<dbReference type="Pfam" id="PF01092">
    <property type="entry name" value="Ribosomal_S6e"/>
    <property type="match status" value="1"/>
</dbReference>
<protein>
    <submittedName>
        <fullName evidence="4">40S ribosomal protein S6</fullName>
    </submittedName>
</protein>
<comment type="caution">
    <text evidence="4">The sequence shown here is derived from an EMBL/GenBank/DDBJ whole genome shotgun (WGS) entry which is preliminary data.</text>
</comment>
<proteinExistence type="inferred from homology"/>
<name>A0AAD7P2P6_9AGAR</name>
<keyword evidence="3" id="KW-0687">Ribonucleoprotein</keyword>
<dbReference type="Proteomes" id="UP001215280">
    <property type="component" value="Unassembled WGS sequence"/>
</dbReference>
<dbReference type="GO" id="GO:0003735">
    <property type="term" value="F:structural constituent of ribosome"/>
    <property type="evidence" value="ECO:0007669"/>
    <property type="project" value="InterPro"/>
</dbReference>
<evidence type="ECO:0000256" key="1">
    <source>
        <dbReference type="ARBA" id="ARBA00009312"/>
    </source>
</evidence>
<gene>
    <name evidence="4" type="ORF">DFH07DRAFT_975655</name>
</gene>
<evidence type="ECO:0000313" key="5">
    <source>
        <dbReference type="Proteomes" id="UP001215280"/>
    </source>
</evidence>
<keyword evidence="5" id="KW-1185">Reference proteome</keyword>
<dbReference type="PANTHER" id="PTHR11502">
    <property type="entry name" value="40S RIBOSOMAL PROTEIN S6"/>
    <property type="match status" value="1"/>
</dbReference>
<sequence length="210" mass="23972">MNYHEETVLVPLWHDHSVLFGRLFYDTKIAQEVPANSLEPEWAGYLRIMGGNDKQGMLLPYHVKLLLADGKRKRKSVCRWIVGPNIAVLSVVLVKQGEGEITGLTDNVPKHATEIKCFFNLGKEDVQKYIVRREVTLKKEGGKLYTKTVFLLSRCSPRIQHLVTPICLQHRHLGSLVHRRSEHQKEQKAKFECHITDKKAKVAALQAAQC</sequence>
<dbReference type="GO" id="GO:0005840">
    <property type="term" value="C:ribosome"/>
    <property type="evidence" value="ECO:0007669"/>
    <property type="project" value="UniProtKB-KW"/>
</dbReference>
<organism evidence="4 5">
    <name type="scientific">Mycena maculata</name>
    <dbReference type="NCBI Taxonomy" id="230809"/>
    <lineage>
        <taxon>Eukaryota</taxon>
        <taxon>Fungi</taxon>
        <taxon>Dikarya</taxon>
        <taxon>Basidiomycota</taxon>
        <taxon>Agaricomycotina</taxon>
        <taxon>Agaricomycetes</taxon>
        <taxon>Agaricomycetidae</taxon>
        <taxon>Agaricales</taxon>
        <taxon>Marasmiineae</taxon>
        <taxon>Mycenaceae</taxon>
        <taxon>Mycena</taxon>
    </lineage>
</organism>
<dbReference type="AlphaFoldDB" id="A0AAD7P2P6"/>
<dbReference type="GO" id="GO:1990904">
    <property type="term" value="C:ribonucleoprotein complex"/>
    <property type="evidence" value="ECO:0007669"/>
    <property type="project" value="UniProtKB-KW"/>
</dbReference>
<evidence type="ECO:0000256" key="2">
    <source>
        <dbReference type="ARBA" id="ARBA00022980"/>
    </source>
</evidence>
<evidence type="ECO:0000256" key="3">
    <source>
        <dbReference type="ARBA" id="ARBA00023274"/>
    </source>
</evidence>
<accession>A0AAD7P2P6</accession>
<dbReference type="GO" id="GO:0006412">
    <property type="term" value="P:translation"/>
    <property type="evidence" value="ECO:0007669"/>
    <property type="project" value="InterPro"/>
</dbReference>
<evidence type="ECO:0000313" key="4">
    <source>
        <dbReference type="EMBL" id="KAJ7785162.1"/>
    </source>
</evidence>
<dbReference type="Gene3D" id="1.20.5.2650">
    <property type="match status" value="1"/>
</dbReference>
<keyword evidence="2 4" id="KW-0689">Ribosomal protein</keyword>
<reference evidence="4" key="1">
    <citation type="submission" date="2023-03" db="EMBL/GenBank/DDBJ databases">
        <title>Massive genome expansion in bonnet fungi (Mycena s.s.) driven by repeated elements and novel gene families across ecological guilds.</title>
        <authorList>
            <consortium name="Lawrence Berkeley National Laboratory"/>
            <person name="Harder C.B."/>
            <person name="Miyauchi S."/>
            <person name="Viragh M."/>
            <person name="Kuo A."/>
            <person name="Thoen E."/>
            <person name="Andreopoulos B."/>
            <person name="Lu D."/>
            <person name="Skrede I."/>
            <person name="Drula E."/>
            <person name="Henrissat B."/>
            <person name="Morin E."/>
            <person name="Kohler A."/>
            <person name="Barry K."/>
            <person name="LaButti K."/>
            <person name="Morin E."/>
            <person name="Salamov A."/>
            <person name="Lipzen A."/>
            <person name="Mereny Z."/>
            <person name="Hegedus B."/>
            <person name="Baldrian P."/>
            <person name="Stursova M."/>
            <person name="Weitz H."/>
            <person name="Taylor A."/>
            <person name="Grigoriev I.V."/>
            <person name="Nagy L.G."/>
            <person name="Martin F."/>
            <person name="Kauserud H."/>
        </authorList>
    </citation>
    <scope>NUCLEOTIDE SEQUENCE</scope>
    <source>
        <strain evidence="4">CBHHK188m</strain>
    </source>
</reference>
<dbReference type="SMART" id="SM01405">
    <property type="entry name" value="Ribosomal_S6e"/>
    <property type="match status" value="1"/>
</dbReference>
<dbReference type="InterPro" id="IPR001377">
    <property type="entry name" value="Ribosomal_eS6"/>
</dbReference>
<comment type="similarity">
    <text evidence="1">Belongs to the eukaryotic ribosomal protein eS6 family.</text>
</comment>
<dbReference type="EMBL" id="JARJLG010000001">
    <property type="protein sequence ID" value="KAJ7785162.1"/>
    <property type="molecule type" value="Genomic_DNA"/>
</dbReference>